<reference evidence="3 4" key="1">
    <citation type="submission" date="2024-06" db="EMBL/GenBank/DDBJ databases">
        <title>The Natural Products Discovery Center: Release of the First 8490 Sequenced Strains for Exploring Actinobacteria Biosynthetic Diversity.</title>
        <authorList>
            <person name="Kalkreuter E."/>
            <person name="Kautsar S.A."/>
            <person name="Yang D."/>
            <person name="Bader C.D."/>
            <person name="Teijaro C.N."/>
            <person name="Fluegel L."/>
            <person name="Davis C.M."/>
            <person name="Simpson J.R."/>
            <person name="Lauterbach L."/>
            <person name="Steele A.D."/>
            <person name="Gui C."/>
            <person name="Meng S."/>
            <person name="Li G."/>
            <person name="Viehrig K."/>
            <person name="Ye F."/>
            <person name="Su P."/>
            <person name="Kiefer A.F."/>
            <person name="Nichols A."/>
            <person name="Cepeda A.J."/>
            <person name="Yan W."/>
            <person name="Fan B."/>
            <person name="Jiang Y."/>
            <person name="Adhikari A."/>
            <person name="Zheng C.-J."/>
            <person name="Schuster L."/>
            <person name="Cowan T.M."/>
            <person name="Smanski M.J."/>
            <person name="Chevrette M.G."/>
            <person name="De Carvalho L.P.S."/>
            <person name="Shen B."/>
        </authorList>
    </citation>
    <scope>NUCLEOTIDE SEQUENCE [LARGE SCALE GENOMIC DNA]</scope>
    <source>
        <strain evidence="3 4">NPDC000634</strain>
    </source>
</reference>
<dbReference type="InterPro" id="IPR011009">
    <property type="entry name" value="Kinase-like_dom_sf"/>
</dbReference>
<name>A0ABV1WDH0_9ACTN</name>
<evidence type="ECO:0000256" key="1">
    <source>
        <dbReference type="SAM" id="MobiDB-lite"/>
    </source>
</evidence>
<dbReference type="PROSITE" id="PS50011">
    <property type="entry name" value="PROTEIN_KINASE_DOM"/>
    <property type="match status" value="1"/>
</dbReference>
<dbReference type="InterPro" id="IPR000719">
    <property type="entry name" value="Prot_kinase_dom"/>
</dbReference>
<protein>
    <submittedName>
        <fullName evidence="3">Serine/threonine protein kinase</fullName>
    </submittedName>
</protein>
<evidence type="ECO:0000259" key="2">
    <source>
        <dbReference type="PROSITE" id="PS50011"/>
    </source>
</evidence>
<feature type="region of interest" description="Disordered" evidence="1">
    <location>
        <begin position="21"/>
        <end position="59"/>
    </location>
</feature>
<evidence type="ECO:0000313" key="3">
    <source>
        <dbReference type="EMBL" id="MER6982226.1"/>
    </source>
</evidence>
<organism evidence="3 4">
    <name type="scientific">Streptomyces carpinensis</name>
    <dbReference type="NCBI Taxonomy" id="66369"/>
    <lineage>
        <taxon>Bacteria</taxon>
        <taxon>Bacillati</taxon>
        <taxon>Actinomycetota</taxon>
        <taxon>Actinomycetes</taxon>
        <taxon>Kitasatosporales</taxon>
        <taxon>Streptomycetaceae</taxon>
        <taxon>Streptomyces</taxon>
    </lineage>
</organism>
<proteinExistence type="predicted"/>
<accession>A0ABV1WDH0</accession>
<evidence type="ECO:0000313" key="4">
    <source>
        <dbReference type="Proteomes" id="UP001458415"/>
    </source>
</evidence>
<gene>
    <name evidence="3" type="ORF">ABT317_35975</name>
</gene>
<sequence length="101" mass="10635">AADVWGIGATLYETAVGNAPYNAEQTANPENTERTGTAYDRTTGDLQYPQLDTAAPPITSQRRLPHALATAIDNCLSQDPADRPTVPELTAALASLIPTLA</sequence>
<dbReference type="Proteomes" id="UP001458415">
    <property type="component" value="Unassembled WGS sequence"/>
</dbReference>
<keyword evidence="3" id="KW-0723">Serine/threonine-protein kinase</keyword>
<dbReference type="Gene3D" id="1.10.510.10">
    <property type="entry name" value="Transferase(Phosphotransferase) domain 1"/>
    <property type="match status" value="1"/>
</dbReference>
<dbReference type="SUPFAM" id="SSF56112">
    <property type="entry name" value="Protein kinase-like (PK-like)"/>
    <property type="match status" value="1"/>
</dbReference>
<keyword evidence="3" id="KW-0418">Kinase</keyword>
<feature type="non-terminal residue" evidence="3">
    <location>
        <position position="1"/>
    </location>
</feature>
<comment type="caution">
    <text evidence="3">The sequence shown here is derived from an EMBL/GenBank/DDBJ whole genome shotgun (WGS) entry which is preliminary data.</text>
</comment>
<keyword evidence="3" id="KW-0808">Transferase</keyword>
<dbReference type="EMBL" id="JBEPCU010000970">
    <property type="protein sequence ID" value="MER6982226.1"/>
    <property type="molecule type" value="Genomic_DNA"/>
</dbReference>
<keyword evidence="4" id="KW-1185">Reference proteome</keyword>
<feature type="domain" description="Protein kinase" evidence="2">
    <location>
        <begin position="1"/>
        <end position="100"/>
    </location>
</feature>
<dbReference type="GO" id="GO:0004674">
    <property type="term" value="F:protein serine/threonine kinase activity"/>
    <property type="evidence" value="ECO:0007669"/>
    <property type="project" value="UniProtKB-KW"/>
</dbReference>